<dbReference type="CDD" id="cd07936">
    <property type="entry name" value="SCAN"/>
    <property type="match status" value="1"/>
</dbReference>
<dbReference type="Pfam" id="PF00096">
    <property type="entry name" value="zf-C2H2"/>
    <property type="match status" value="6"/>
</dbReference>
<dbReference type="FunFam" id="3.30.160.60:FF:001297">
    <property type="entry name" value="Zinc finger and SCAN domain-containing protein 2"/>
    <property type="match status" value="1"/>
</dbReference>
<dbReference type="PANTHER" id="PTHR23235:SF178">
    <property type="entry name" value="C2H2-TYPE DOMAIN-CONTAINING PROTEIN-RELATED"/>
    <property type="match status" value="1"/>
</dbReference>
<evidence type="ECO:0000259" key="16">
    <source>
        <dbReference type="PROSITE" id="PS50805"/>
    </source>
</evidence>
<evidence type="ECO:0000256" key="1">
    <source>
        <dbReference type="ARBA" id="ARBA00004123"/>
    </source>
</evidence>
<keyword evidence="4" id="KW-0479">Metal-binding</keyword>
<dbReference type="PANTHER" id="PTHR23235">
    <property type="entry name" value="KRUEPPEL-LIKE TRANSCRIPTION FACTOR"/>
    <property type="match status" value="1"/>
</dbReference>
<keyword evidence="10" id="KW-0804">Transcription</keyword>
<dbReference type="PROSITE" id="PS50157">
    <property type="entry name" value="ZINC_FINGER_C2H2_2"/>
    <property type="match status" value="7"/>
</dbReference>
<evidence type="ECO:0000256" key="8">
    <source>
        <dbReference type="ARBA" id="ARBA00023015"/>
    </source>
</evidence>
<keyword evidence="5" id="KW-0677">Repeat</keyword>
<reference evidence="17" key="3">
    <citation type="submission" date="2025-09" db="UniProtKB">
        <authorList>
            <consortium name="Ensembl"/>
        </authorList>
    </citation>
    <scope>IDENTIFICATION</scope>
</reference>
<feature type="region of interest" description="Disordered" evidence="13">
    <location>
        <begin position="143"/>
        <end position="170"/>
    </location>
</feature>
<dbReference type="CDD" id="cd07765">
    <property type="entry name" value="KRAB_A-box"/>
    <property type="match status" value="1"/>
</dbReference>
<dbReference type="GO" id="GO:0006357">
    <property type="term" value="P:regulation of transcription by RNA polymerase II"/>
    <property type="evidence" value="ECO:0000318"/>
    <property type="project" value="GO_Central"/>
</dbReference>
<feature type="domain" description="C2H2-type" evidence="14">
    <location>
        <begin position="410"/>
        <end position="437"/>
    </location>
</feature>
<reference evidence="17" key="2">
    <citation type="submission" date="2025-08" db="UniProtKB">
        <authorList>
            <consortium name="Ensembl"/>
        </authorList>
    </citation>
    <scope>IDENTIFICATION</scope>
</reference>
<feature type="domain" description="C2H2-type" evidence="14">
    <location>
        <begin position="354"/>
        <end position="381"/>
    </location>
</feature>
<dbReference type="FunFam" id="1.10.4020.10:FF:000005">
    <property type="entry name" value="Uncharacterized protein"/>
    <property type="match status" value="1"/>
</dbReference>
<dbReference type="AlphaFoldDB" id="G1KX82"/>
<feature type="domain" description="C2H2-type" evidence="14">
    <location>
        <begin position="326"/>
        <end position="353"/>
    </location>
</feature>
<evidence type="ECO:0000259" key="15">
    <source>
        <dbReference type="PROSITE" id="PS50804"/>
    </source>
</evidence>
<dbReference type="SUPFAM" id="SSF109640">
    <property type="entry name" value="KRAB domain (Kruppel-associated box)"/>
    <property type="match status" value="1"/>
</dbReference>
<name>G1KX82_ANOCA</name>
<dbReference type="SMART" id="SM00349">
    <property type="entry name" value="KRAB"/>
    <property type="match status" value="1"/>
</dbReference>
<keyword evidence="3" id="KW-0597">Phosphoprotein</keyword>
<evidence type="ECO:0000313" key="18">
    <source>
        <dbReference type="Proteomes" id="UP000001646"/>
    </source>
</evidence>
<dbReference type="InterPro" id="IPR003309">
    <property type="entry name" value="SCAN_dom"/>
</dbReference>
<dbReference type="GO" id="GO:0000978">
    <property type="term" value="F:RNA polymerase II cis-regulatory region sequence-specific DNA binding"/>
    <property type="evidence" value="ECO:0000318"/>
    <property type="project" value="GO_Central"/>
</dbReference>
<dbReference type="SMART" id="SM00355">
    <property type="entry name" value="ZnF_C2H2"/>
    <property type="match status" value="7"/>
</dbReference>
<comment type="subcellular location">
    <subcellularLocation>
        <location evidence="1">Nucleus</location>
    </subcellularLocation>
</comment>
<dbReference type="GO" id="GO:0008270">
    <property type="term" value="F:zinc ion binding"/>
    <property type="evidence" value="ECO:0007669"/>
    <property type="project" value="UniProtKB-KW"/>
</dbReference>
<dbReference type="HOGENOM" id="CLU_002678_49_9_1"/>
<keyword evidence="6 12" id="KW-0863">Zinc-finger</keyword>
<feature type="domain" description="SCAN box" evidence="15">
    <location>
        <begin position="59"/>
        <end position="137"/>
    </location>
</feature>
<keyword evidence="8" id="KW-0805">Transcription regulation</keyword>
<dbReference type="FunFam" id="3.30.160.60:FF:002343">
    <property type="entry name" value="Zinc finger protein 33A"/>
    <property type="match status" value="1"/>
</dbReference>
<dbReference type="PROSITE" id="PS50804">
    <property type="entry name" value="SCAN_BOX"/>
    <property type="match status" value="1"/>
</dbReference>
<dbReference type="Ensembl" id="ENSACAT00000025865.2">
    <property type="protein sequence ID" value="ENSACAP00000019912.2"/>
    <property type="gene ID" value="ENSACAG00000024846.2"/>
</dbReference>
<feature type="domain" description="C2H2-type" evidence="14">
    <location>
        <begin position="382"/>
        <end position="409"/>
    </location>
</feature>
<feature type="domain" description="C2H2-type" evidence="14">
    <location>
        <begin position="438"/>
        <end position="465"/>
    </location>
</feature>
<dbReference type="Bgee" id="ENSACAG00000024846">
    <property type="expression patterns" value="Expressed in dewlap and 12 other cell types or tissues"/>
</dbReference>
<evidence type="ECO:0000256" key="11">
    <source>
        <dbReference type="ARBA" id="ARBA00023242"/>
    </source>
</evidence>
<dbReference type="InParanoid" id="G1KX82"/>
<evidence type="ECO:0000256" key="4">
    <source>
        <dbReference type="ARBA" id="ARBA00022723"/>
    </source>
</evidence>
<dbReference type="FunFam" id="3.30.160.60:FF:000540">
    <property type="entry name" value="zinc finger protein 263 isoform X1"/>
    <property type="match status" value="2"/>
</dbReference>
<keyword evidence="9" id="KW-0238">DNA-binding</keyword>
<dbReference type="PROSITE" id="PS50805">
    <property type="entry name" value="KRAB"/>
    <property type="match status" value="1"/>
</dbReference>
<evidence type="ECO:0000256" key="7">
    <source>
        <dbReference type="ARBA" id="ARBA00022833"/>
    </source>
</evidence>
<dbReference type="Gene3D" id="6.10.140.140">
    <property type="match status" value="1"/>
</dbReference>
<dbReference type="SMART" id="SM00431">
    <property type="entry name" value="SCAN"/>
    <property type="match status" value="1"/>
</dbReference>
<comment type="similarity">
    <text evidence="2">Belongs to the krueppel C2H2-type zinc-finger protein family.</text>
</comment>
<evidence type="ECO:0000256" key="9">
    <source>
        <dbReference type="ARBA" id="ARBA00023125"/>
    </source>
</evidence>
<dbReference type="GeneTree" id="ENSGT00940000154715"/>
<keyword evidence="18" id="KW-1185">Reference proteome</keyword>
<dbReference type="SUPFAM" id="SSF57667">
    <property type="entry name" value="beta-beta-alpha zinc fingers"/>
    <property type="match status" value="4"/>
</dbReference>
<dbReference type="InterPro" id="IPR038269">
    <property type="entry name" value="SCAN_sf"/>
</dbReference>
<sequence length="488" mass="55650">CLTKLLGICSIQPQPFKMEESAVSPLETSVAVESENSRALWENPCKKDMTSMLHSDLQRQRFRCFRYEDLQGPREVCSYLHSLCCLWLKPARRSKAEILDLVILEQFLAILPSEMERWVRECGAETSSQAVALAEGFLLSQEDERKQEKPQVQDSLADDTSQVEESHSDTIYETWPSDSSTTFLDSFLRSDSAGSDQVTLEDVFVDFSEEQWALLDPNQKALHQQIMGENLGIASSLEETPFKHLEDGMNFNWKEVLTFSQETHTRDKPFKCLECGKNFCQKSNLVIHQRNHTGEKPFKCLECEKRFTQTSDLVRHQATHTAERPFKCLECGSSFRQNANLVRHQAIHTGDKPFQCLQCEKTFSQKKNLIGHWATHTGVKPFQCLLCGKSFSYKVGLVCHQKTHTGEKPFKCLQCEKSFSHKYVFIRHQATHTGEKPFKCLQCGKSFIDKVGLVCHQATHTGVNGSQPVGLQVFWPITPRNPNQLTSC</sequence>
<dbReference type="SUPFAM" id="SSF47353">
    <property type="entry name" value="Retrovirus capsid dimerization domain-like"/>
    <property type="match status" value="1"/>
</dbReference>
<dbReference type="Gene3D" id="3.30.160.60">
    <property type="entry name" value="Classic Zinc Finger"/>
    <property type="match status" value="7"/>
</dbReference>
<organism evidence="17 18">
    <name type="scientific">Anolis carolinensis</name>
    <name type="common">Green anole</name>
    <name type="synonym">American chameleon</name>
    <dbReference type="NCBI Taxonomy" id="28377"/>
    <lineage>
        <taxon>Eukaryota</taxon>
        <taxon>Metazoa</taxon>
        <taxon>Chordata</taxon>
        <taxon>Craniata</taxon>
        <taxon>Vertebrata</taxon>
        <taxon>Euteleostomi</taxon>
        <taxon>Lepidosauria</taxon>
        <taxon>Squamata</taxon>
        <taxon>Bifurcata</taxon>
        <taxon>Unidentata</taxon>
        <taxon>Episquamata</taxon>
        <taxon>Toxicofera</taxon>
        <taxon>Iguania</taxon>
        <taxon>Dactyloidae</taxon>
        <taxon>Anolis</taxon>
    </lineage>
</organism>
<evidence type="ECO:0000256" key="12">
    <source>
        <dbReference type="PROSITE-ProRule" id="PRU00042"/>
    </source>
</evidence>
<dbReference type="Gene3D" id="1.10.4020.10">
    <property type="entry name" value="DNA breaking-rejoining enzymes"/>
    <property type="match status" value="1"/>
</dbReference>
<dbReference type="eggNOG" id="KOG1721">
    <property type="taxonomic scope" value="Eukaryota"/>
</dbReference>
<feature type="domain" description="C2H2-type" evidence="14">
    <location>
        <begin position="298"/>
        <end position="325"/>
    </location>
</feature>
<evidence type="ECO:0000256" key="10">
    <source>
        <dbReference type="ARBA" id="ARBA00023163"/>
    </source>
</evidence>
<keyword evidence="11" id="KW-0539">Nucleus</keyword>
<protein>
    <submittedName>
        <fullName evidence="17">Uncharacterized protein</fullName>
    </submittedName>
</protein>
<dbReference type="Pfam" id="PF02023">
    <property type="entry name" value="SCAN"/>
    <property type="match status" value="1"/>
</dbReference>
<feature type="domain" description="C2H2-type" evidence="14">
    <location>
        <begin position="270"/>
        <end position="297"/>
    </location>
</feature>
<reference evidence="17 18" key="1">
    <citation type="submission" date="2009-12" db="EMBL/GenBank/DDBJ databases">
        <title>The Genome Sequence of Anolis carolinensis (Green Anole Lizard).</title>
        <authorList>
            <consortium name="The Genome Sequencing Platform"/>
            <person name="Di Palma F."/>
            <person name="Alfoldi J."/>
            <person name="Heiman D."/>
            <person name="Young S."/>
            <person name="Grabherr M."/>
            <person name="Johnson J."/>
            <person name="Lander E.S."/>
            <person name="Lindblad-Toh K."/>
        </authorList>
    </citation>
    <scope>NUCLEOTIDE SEQUENCE [LARGE SCALE GENOMIC DNA]</scope>
    <source>
        <strain evidence="17 18">JBL SC #1</strain>
    </source>
</reference>
<keyword evidence="7" id="KW-0862">Zinc</keyword>
<evidence type="ECO:0000256" key="2">
    <source>
        <dbReference type="ARBA" id="ARBA00006991"/>
    </source>
</evidence>
<dbReference type="FunFam" id="3.30.160.60:FF:000620">
    <property type="entry name" value="Zinc finger protein 263"/>
    <property type="match status" value="3"/>
</dbReference>
<dbReference type="Proteomes" id="UP000001646">
    <property type="component" value="Chromosome 6"/>
</dbReference>
<accession>G1KX82</accession>
<dbReference type="GO" id="GO:0000981">
    <property type="term" value="F:DNA-binding transcription factor activity, RNA polymerase II-specific"/>
    <property type="evidence" value="ECO:0000318"/>
    <property type="project" value="GO_Central"/>
</dbReference>
<dbReference type="InterPro" id="IPR036051">
    <property type="entry name" value="KRAB_dom_sf"/>
</dbReference>
<evidence type="ECO:0000256" key="3">
    <source>
        <dbReference type="ARBA" id="ARBA00022553"/>
    </source>
</evidence>
<dbReference type="InterPro" id="IPR001909">
    <property type="entry name" value="KRAB"/>
</dbReference>
<evidence type="ECO:0000259" key="14">
    <source>
        <dbReference type="PROSITE" id="PS50157"/>
    </source>
</evidence>
<feature type="domain" description="KRAB" evidence="16">
    <location>
        <begin position="198"/>
        <end position="269"/>
    </location>
</feature>
<evidence type="ECO:0000256" key="6">
    <source>
        <dbReference type="ARBA" id="ARBA00022771"/>
    </source>
</evidence>
<proteinExistence type="inferred from homology"/>
<dbReference type="Pfam" id="PF01352">
    <property type="entry name" value="KRAB"/>
    <property type="match status" value="1"/>
</dbReference>
<dbReference type="PROSITE" id="PS00028">
    <property type="entry name" value="ZINC_FINGER_C2H2_1"/>
    <property type="match status" value="7"/>
</dbReference>
<dbReference type="InterPro" id="IPR036236">
    <property type="entry name" value="Znf_C2H2_sf"/>
</dbReference>
<evidence type="ECO:0000256" key="13">
    <source>
        <dbReference type="SAM" id="MobiDB-lite"/>
    </source>
</evidence>
<evidence type="ECO:0000256" key="5">
    <source>
        <dbReference type="ARBA" id="ARBA00022737"/>
    </source>
</evidence>
<dbReference type="GO" id="GO:0005634">
    <property type="term" value="C:nucleus"/>
    <property type="evidence" value="ECO:0007669"/>
    <property type="project" value="UniProtKB-SubCell"/>
</dbReference>
<evidence type="ECO:0000313" key="17">
    <source>
        <dbReference type="Ensembl" id="ENSACAP00000019912.2"/>
    </source>
</evidence>
<dbReference type="InterPro" id="IPR013087">
    <property type="entry name" value="Znf_C2H2_type"/>
</dbReference>